<dbReference type="InterPro" id="IPR003006">
    <property type="entry name" value="Ig/MHC_CS"/>
</dbReference>
<name>A0A8C5PAF0_9ANUR</name>
<protein>
    <recommendedName>
        <fullName evidence="3">Ig-like domain-containing protein</fullName>
    </recommendedName>
</protein>
<feature type="domain" description="Ig-like" evidence="3">
    <location>
        <begin position="728"/>
        <end position="832"/>
    </location>
</feature>
<sequence length="884" mass="98468">MLPLLHPAESESKGTLYPLLPCCAEYYEEVTVGCLLKDVLPGGKNIKLTDGTRAVIGASSSEVKIGSFYTQGTFYTIPSNELGRKDFVCTVADKKKDLRLQCKNLDPVNPSVQLLLSSCDEGPSDVGLICLVSYFRPRSTSVAWLKNGNLLSSSDGGFITVKDRDGTYSGKRELKVSRESWNKLDEYTCQVTHQKQKTLHNTSKCTACQGSFMSPVVDLEISSEEIFFKEQGKIRCLVSGNNLDEKQIFLKLNDQRSNRKRTVEKSNDIQKQLAVTYELSYEEWKPVSKVSCVVTLPCSAKEVQKEKQVAHVLPDKPSVDISLPSCDEKNDVKEVSLICLVYNFWADEDSPAWFKNEKKLEHAGAEFRKVASSLAKSVLKVPRADWDSGEEYTCQVSRQNKVEKKTISKCSACHGSFMSPFVTLTKPSIEDLLTGTGKIICSVFGKHLDQGQISLTLGGQPKNNGITLPNNGKKNTLAISYNTTESEWKSADNVTCVVKEPCLGTFEKEEIIDHSDSVPMSPRVEILLTSSDDISKASEIPIICLVSDFQPGLASVAWLKNGMAHKKDSTFTSLKDMDGTFMGKSLLNVTRDSWDAIDVYTCEVTHQNKVFIQNISKPAEFQTPSLQVTTIHPKFENIFLDKVAELKCVVKNVPGADGLQITWYVKQSKVDKPLDTNLDNIDTTFTGVAYVSAKEWAEKTFVCEVKHRDLPSSRKVELKKSNASTSAPSVHVFAPLVEEIATGETATLTCFVKGFYPSDLFVKWLRKGKPIDSHQYINSEPMTEYNTDNKKTYFMYSKLKLEDASDWNNGDSFSCLVGHESLPFQVTQRSIDKSTVRLLYSEEEELEDKEGIGSLLVTALTFICLFILSLFYSVSVTVFKVLGH</sequence>
<keyword evidence="1" id="KW-0393">Immunoglobulin domain</keyword>
<dbReference type="SUPFAM" id="SSF48726">
    <property type="entry name" value="Immunoglobulin"/>
    <property type="match status" value="7"/>
</dbReference>
<dbReference type="Gene3D" id="2.60.40.10">
    <property type="entry name" value="Immunoglobulins"/>
    <property type="match status" value="6"/>
</dbReference>
<reference evidence="4" key="1">
    <citation type="submission" date="2025-08" db="UniProtKB">
        <authorList>
            <consortium name="Ensembl"/>
        </authorList>
    </citation>
    <scope>IDENTIFICATION</scope>
</reference>
<feature type="domain" description="Ig-like" evidence="3">
    <location>
        <begin position="317"/>
        <end position="408"/>
    </location>
</feature>
<keyword evidence="5" id="KW-1185">Reference proteome</keyword>
<feature type="domain" description="Ig-like" evidence="3">
    <location>
        <begin position="110"/>
        <end position="200"/>
    </location>
</feature>
<dbReference type="FunFam" id="2.60.40.10:FF:000463">
    <property type="entry name" value="Immunoglobulin heavy constant gamma 1"/>
    <property type="match status" value="1"/>
</dbReference>
<keyword evidence="2" id="KW-0812">Transmembrane</keyword>
<dbReference type="CDD" id="cd05768">
    <property type="entry name" value="IgC1_CH3_IgAGD_CH4_IgAEM"/>
    <property type="match status" value="1"/>
</dbReference>
<dbReference type="AlphaFoldDB" id="A0A8C5PAF0"/>
<evidence type="ECO:0000259" key="3">
    <source>
        <dbReference type="PROSITE" id="PS50835"/>
    </source>
</evidence>
<feature type="transmembrane region" description="Helical" evidence="2">
    <location>
        <begin position="855"/>
        <end position="879"/>
    </location>
</feature>
<evidence type="ECO:0000313" key="4">
    <source>
        <dbReference type="Ensembl" id="ENSLLEP00000009811.1"/>
    </source>
</evidence>
<dbReference type="PANTHER" id="PTHR23411">
    <property type="entry name" value="TAPASIN"/>
    <property type="match status" value="1"/>
</dbReference>
<accession>A0A8C5PAF0</accession>
<organism evidence="4 5">
    <name type="scientific">Leptobrachium leishanense</name>
    <name type="common">Leishan spiny toad</name>
    <dbReference type="NCBI Taxonomy" id="445787"/>
    <lineage>
        <taxon>Eukaryota</taxon>
        <taxon>Metazoa</taxon>
        <taxon>Chordata</taxon>
        <taxon>Craniata</taxon>
        <taxon>Vertebrata</taxon>
        <taxon>Euteleostomi</taxon>
        <taxon>Amphibia</taxon>
        <taxon>Batrachia</taxon>
        <taxon>Anura</taxon>
        <taxon>Pelobatoidea</taxon>
        <taxon>Megophryidae</taxon>
        <taxon>Leptobrachium</taxon>
    </lineage>
</organism>
<dbReference type="PROSITE" id="PS00290">
    <property type="entry name" value="IG_MHC"/>
    <property type="match status" value="3"/>
</dbReference>
<dbReference type="InterPro" id="IPR007110">
    <property type="entry name" value="Ig-like_dom"/>
</dbReference>
<reference evidence="4" key="2">
    <citation type="submission" date="2025-09" db="UniProtKB">
        <authorList>
            <consortium name="Ensembl"/>
        </authorList>
    </citation>
    <scope>IDENTIFICATION</scope>
</reference>
<feature type="domain" description="Ig-like" evidence="3">
    <location>
        <begin position="522"/>
        <end position="616"/>
    </location>
</feature>
<dbReference type="Ensembl" id="ENSLLET00000010192.1">
    <property type="protein sequence ID" value="ENSLLEP00000009811.1"/>
    <property type="gene ID" value="ENSLLEG00000006217.1"/>
</dbReference>
<dbReference type="OrthoDB" id="8694217at2759"/>
<keyword evidence="2" id="KW-0472">Membrane</keyword>
<dbReference type="SMART" id="SM00407">
    <property type="entry name" value="IGc1"/>
    <property type="match status" value="4"/>
</dbReference>
<dbReference type="CDD" id="cd00098">
    <property type="entry name" value="IgC1"/>
    <property type="match status" value="1"/>
</dbReference>
<evidence type="ECO:0000313" key="5">
    <source>
        <dbReference type="Proteomes" id="UP000694569"/>
    </source>
</evidence>
<feature type="domain" description="Ig-like" evidence="3">
    <location>
        <begin position="624"/>
        <end position="719"/>
    </location>
</feature>
<dbReference type="PROSITE" id="PS50835">
    <property type="entry name" value="IG_LIKE"/>
    <property type="match status" value="5"/>
</dbReference>
<dbReference type="Pfam" id="PF07654">
    <property type="entry name" value="C1-set"/>
    <property type="match status" value="4"/>
</dbReference>
<dbReference type="GeneTree" id="ENSGT00940000161491"/>
<evidence type="ECO:0000256" key="1">
    <source>
        <dbReference type="ARBA" id="ARBA00023319"/>
    </source>
</evidence>
<keyword evidence="2" id="KW-1133">Transmembrane helix</keyword>
<dbReference type="InterPro" id="IPR036179">
    <property type="entry name" value="Ig-like_dom_sf"/>
</dbReference>
<proteinExistence type="predicted"/>
<evidence type="ECO:0000256" key="2">
    <source>
        <dbReference type="SAM" id="Phobius"/>
    </source>
</evidence>
<dbReference type="InterPro" id="IPR013783">
    <property type="entry name" value="Ig-like_fold"/>
</dbReference>
<dbReference type="InterPro" id="IPR003597">
    <property type="entry name" value="Ig_C1-set"/>
</dbReference>
<dbReference type="Proteomes" id="UP000694569">
    <property type="component" value="Unplaced"/>
</dbReference>
<dbReference type="InterPro" id="IPR050380">
    <property type="entry name" value="Immune_Resp_Modulators"/>
</dbReference>